<evidence type="ECO:0000256" key="1">
    <source>
        <dbReference type="ARBA" id="ARBA00004123"/>
    </source>
</evidence>
<keyword evidence="10" id="KW-1185">Reference proteome</keyword>
<reference evidence="9 10" key="1">
    <citation type="submission" date="2016-07" db="EMBL/GenBank/DDBJ databases">
        <title>Pervasive Adenine N6-methylation of Active Genes in Fungi.</title>
        <authorList>
            <consortium name="DOE Joint Genome Institute"/>
            <person name="Mondo S.J."/>
            <person name="Dannebaum R.O."/>
            <person name="Kuo R.C."/>
            <person name="Labutti K."/>
            <person name="Haridas S."/>
            <person name="Kuo A."/>
            <person name="Salamov A."/>
            <person name="Ahrendt S.R."/>
            <person name="Lipzen A."/>
            <person name="Sullivan W."/>
            <person name="Andreopoulos W.B."/>
            <person name="Clum A."/>
            <person name="Lindquist E."/>
            <person name="Daum C."/>
            <person name="Ramamoorthy G.K."/>
            <person name="Gryganskyi A."/>
            <person name="Culley D."/>
            <person name="Magnuson J.K."/>
            <person name="James T.Y."/>
            <person name="O'Malley M.A."/>
            <person name="Stajich J.E."/>
            <person name="Spatafora J.W."/>
            <person name="Visel A."/>
            <person name="Grigoriev I.V."/>
        </authorList>
    </citation>
    <scope>NUCLEOTIDE SEQUENCE [LARGE SCALE GENOMIC DNA]</scope>
    <source>
        <strain evidence="9 10">CBS 129021</strain>
    </source>
</reference>
<protein>
    <submittedName>
        <fullName evidence="9">Cohesin loading factor</fullName>
    </submittedName>
</protein>
<evidence type="ECO:0000256" key="2">
    <source>
        <dbReference type="ARBA" id="ARBA00008585"/>
    </source>
</evidence>
<dbReference type="GO" id="GO:0051301">
    <property type="term" value="P:cell division"/>
    <property type="evidence" value="ECO:0007669"/>
    <property type="project" value="UniProtKB-KW"/>
</dbReference>
<comment type="caution">
    <text evidence="9">The sequence shown here is derived from an EMBL/GenBank/DDBJ whole genome shotgun (WGS) entry which is preliminary data.</text>
</comment>
<organism evidence="9 10">
    <name type="scientific">Pseudomassariella vexata</name>
    <dbReference type="NCBI Taxonomy" id="1141098"/>
    <lineage>
        <taxon>Eukaryota</taxon>
        <taxon>Fungi</taxon>
        <taxon>Dikarya</taxon>
        <taxon>Ascomycota</taxon>
        <taxon>Pezizomycotina</taxon>
        <taxon>Sordariomycetes</taxon>
        <taxon>Xylariomycetidae</taxon>
        <taxon>Amphisphaeriales</taxon>
        <taxon>Pseudomassariaceae</taxon>
        <taxon>Pseudomassariella</taxon>
    </lineage>
</organism>
<dbReference type="GO" id="GO:0005634">
    <property type="term" value="C:nucleus"/>
    <property type="evidence" value="ECO:0007669"/>
    <property type="project" value="UniProtKB-SubCell"/>
</dbReference>
<evidence type="ECO:0000256" key="6">
    <source>
        <dbReference type="ARBA" id="ARBA00023242"/>
    </source>
</evidence>
<proteinExistence type="inferred from homology"/>
<evidence type="ECO:0000313" key="10">
    <source>
        <dbReference type="Proteomes" id="UP000193689"/>
    </source>
</evidence>
<dbReference type="Proteomes" id="UP000193689">
    <property type="component" value="Unassembled WGS sequence"/>
</dbReference>
<dbReference type="GeneID" id="63771151"/>
<dbReference type="InterPro" id="IPR019440">
    <property type="entry name" value="MAU2"/>
</dbReference>
<sequence>MEQAGRVSASPRLNTQGLTRSPSVSSTRSPALTPGLLPHHQDTNSLLVCVAEEFFSKARKDVLKVADSLDAQRVHEYQKLIATGLGCLETVLSSNKLAPRLEAKLQLRYASILCEETNNIMEAETALTKGITLSDKYRFYDLKYLMQFLQLKMLSQRKGKAAMITVDKHIENAELLKHTPWVYALRFFKASLYLQSANPSDLHAIDNLKAIINLALQRGDTVIFVVASLLEGLSLLKNMRDDAFVRIQHCIAQSQKYQLDPSIHIPQIDILALMLDFACSLHQKSPQMIVQKMKALQIRMDVSINQDSWSLSDTEIALPIRKQSSNVQVISEDTRAVLRPGNEGDGCDYLTMSFWSKIEAFVMTYTYSGIGVLYQNPRNDTKMFDMWNEALAQLAKSKPTRIHGHPTSLQAAIRSADWRRELKCYLQILRGLHLATHCRWGDVQKCVEELENLVPIPLEGVVGLFSVYLSGVYQQGLGNLLSADSIFSNPVLSLDNHGKVTSSGSEVRILAAFNRIWIMQHPDHRNDMLTNELVEQLRLLCPDHPNREMRLIWNLLQAATQTNPPIPVTTAKSHLSHVLHESKALGDVQTLSIALNLIRAKLFQNIVGDQAVKSAKAGASQARKSGNVLWISVADNLLAQSYEVQGQMDEAQNSFSTAVQYANEAIRRREDIDKHE</sequence>
<comment type="similarity">
    <text evidence="2">Belongs to the SCC4/mau-2 family.</text>
</comment>
<keyword evidence="6" id="KW-0539">Nucleus</keyword>
<dbReference type="AlphaFoldDB" id="A0A1Y2EJ65"/>
<keyword evidence="3" id="KW-0132">Cell division</keyword>
<dbReference type="STRING" id="1141098.A0A1Y2EJ65"/>
<evidence type="ECO:0000256" key="8">
    <source>
        <dbReference type="SAM" id="MobiDB-lite"/>
    </source>
</evidence>
<dbReference type="OrthoDB" id="5565328at2759"/>
<name>A0A1Y2EJ65_9PEZI</name>
<gene>
    <name evidence="9" type="ORF">BCR38DRAFT_330180</name>
</gene>
<dbReference type="PANTHER" id="PTHR21394">
    <property type="entry name" value="MAU2 CHROMATID COHESION FACTOR HOMOLOG"/>
    <property type="match status" value="1"/>
</dbReference>
<comment type="subcellular location">
    <subcellularLocation>
        <location evidence="1">Nucleus</location>
    </subcellularLocation>
</comment>
<keyword evidence="5" id="KW-0159">Chromosome partition</keyword>
<keyword evidence="4" id="KW-0498">Mitosis</keyword>
<evidence type="ECO:0000313" key="9">
    <source>
        <dbReference type="EMBL" id="ORY71618.1"/>
    </source>
</evidence>
<evidence type="ECO:0000256" key="3">
    <source>
        <dbReference type="ARBA" id="ARBA00022618"/>
    </source>
</evidence>
<dbReference type="RefSeq" id="XP_040721210.1">
    <property type="nucleotide sequence ID" value="XM_040854939.1"/>
</dbReference>
<dbReference type="GO" id="GO:0007064">
    <property type="term" value="P:mitotic sister chromatid cohesion"/>
    <property type="evidence" value="ECO:0007669"/>
    <property type="project" value="InterPro"/>
</dbReference>
<accession>A0A1Y2EJ65</accession>
<dbReference type="InParanoid" id="A0A1Y2EJ65"/>
<dbReference type="EMBL" id="MCFJ01000001">
    <property type="protein sequence ID" value="ORY71618.1"/>
    <property type="molecule type" value="Genomic_DNA"/>
</dbReference>
<evidence type="ECO:0000256" key="4">
    <source>
        <dbReference type="ARBA" id="ARBA00022776"/>
    </source>
</evidence>
<dbReference type="Pfam" id="PF10345">
    <property type="entry name" value="Cohesin_load"/>
    <property type="match status" value="1"/>
</dbReference>
<evidence type="ECO:0000256" key="5">
    <source>
        <dbReference type="ARBA" id="ARBA00022829"/>
    </source>
</evidence>
<evidence type="ECO:0000256" key="7">
    <source>
        <dbReference type="ARBA" id="ARBA00023306"/>
    </source>
</evidence>
<keyword evidence="7" id="KW-0131">Cell cycle</keyword>
<feature type="region of interest" description="Disordered" evidence="8">
    <location>
        <begin position="1"/>
        <end position="36"/>
    </location>
</feature>
<dbReference type="GO" id="GO:0007059">
    <property type="term" value="P:chromosome segregation"/>
    <property type="evidence" value="ECO:0007669"/>
    <property type="project" value="UniProtKB-KW"/>
</dbReference>
<feature type="compositionally biased region" description="Low complexity" evidence="8">
    <location>
        <begin position="19"/>
        <end position="30"/>
    </location>
</feature>